<feature type="domain" description="Ubiquitin-like protease family profile" evidence="5">
    <location>
        <begin position="650"/>
        <end position="832"/>
    </location>
</feature>
<dbReference type="Proteomes" id="UP001154282">
    <property type="component" value="Unassembled WGS sequence"/>
</dbReference>
<protein>
    <recommendedName>
        <fullName evidence="5">Ubiquitin-like protease family profile domain-containing protein</fullName>
    </recommendedName>
</protein>
<evidence type="ECO:0000259" key="5">
    <source>
        <dbReference type="PROSITE" id="PS50600"/>
    </source>
</evidence>
<feature type="region of interest" description="Disordered" evidence="4">
    <location>
        <begin position="311"/>
        <end position="330"/>
    </location>
</feature>
<sequence>MAPAKKRAVKGKEKEKVPTPKQEKDGAVKGKEKEKVATPKREKDGASPVPGKPDKRHRSNTNRILGIMEADSTSEEKLQMLDPLGFRGVSRVKLTRLPDNFIEWLCKSFDVSSRSFPLLRSGKFRIGEADVERVYGLPRGPYVVKLDMFSAAQRHRWGIELGLSNTKKGKASLANVKLALEEERDNKKWRDLFVLYAMEAVLCPSGNLKINLSYAGFLQDEMVADFTQYNWCKHVADHFNDSMVEVVQSKSKFPGDVHLLFISILDRVKNPPELPIPTCKHRSYKVASAAFQVLMDEGHLNIGHRDVVMEEEATSSQPMGRERVLGSKRKRPVDDLDMVREGDLPKLPHLDLNLDGVHSVEEAYQLKNDMESYKRALLRMAAHYSSSIEQVDDHIKMLEGQQPEDSPEDNVDFTDRVDDVSVAKGTNDVGRNASAANADDETGANSPKSPGLDDLSMEMDKDGAGSVDVVVPDVGHNDPAGTANDDTSPKGVLDSEGLDDHLDNLTMEMTQKSVDSENAKKVMEMDSCEEKGQGDDGDDNVDAAKLDNLVEKVVKSAMGDVCEDVVVDEKRKEADAGEVLEGGDGRGDLTLSQLVREGKVICYTKKKFKVKNAGSSSGVDIDVLKGAVLRYARDSNNLKEILFSRVDGFDCLYRKDTETLAHGKCVSVDVIDCYAAYLNREQVRRGQLKRWVFYSGLAQRVQGIVKNEGPLPNFFEETDEIITSCKWIPDGLDFSQCDYWMFPHCSDDHYRMYVVNLKNKRYDYLDSLYPDDLDSKFRAVADMVVRYATEYIPACRKEPFKFEEFKWVRQRGVRQRGGIDCGVFTMNFAEFWDGKLHPAMRNWQRQINQRRDEITLTLLLNKENSVLE</sequence>
<keyword evidence="7" id="KW-1185">Reference proteome</keyword>
<evidence type="ECO:0000256" key="1">
    <source>
        <dbReference type="ARBA" id="ARBA00005234"/>
    </source>
</evidence>
<dbReference type="PROSITE" id="PS50600">
    <property type="entry name" value="ULP_PROTEASE"/>
    <property type="match status" value="1"/>
</dbReference>
<feature type="compositionally biased region" description="Basic and acidic residues" evidence="4">
    <location>
        <begin position="10"/>
        <end position="45"/>
    </location>
</feature>
<feature type="region of interest" description="Disordered" evidence="4">
    <location>
        <begin position="1"/>
        <end position="63"/>
    </location>
</feature>
<comment type="similarity">
    <text evidence="1">Belongs to the peptidase C48 family.</text>
</comment>
<feature type="non-terminal residue" evidence="6">
    <location>
        <position position="868"/>
    </location>
</feature>
<dbReference type="AlphaFoldDB" id="A0AAV0Q341"/>
<dbReference type="InterPro" id="IPR003653">
    <property type="entry name" value="Peptidase_C48_C"/>
</dbReference>
<keyword evidence="2" id="KW-0645">Protease</keyword>
<accession>A0AAV0Q341</accession>
<evidence type="ECO:0000313" key="6">
    <source>
        <dbReference type="EMBL" id="CAI0539685.1"/>
    </source>
</evidence>
<gene>
    <name evidence="6" type="ORF">LITE_LOCUS41369</name>
</gene>
<name>A0AAV0Q341_9ROSI</name>
<dbReference type="SUPFAM" id="SSF54001">
    <property type="entry name" value="Cysteine proteinases"/>
    <property type="match status" value="1"/>
</dbReference>
<dbReference type="PANTHER" id="PTHR34835:SF34">
    <property type="entry name" value="OS08G0555500 PROTEIN"/>
    <property type="match status" value="1"/>
</dbReference>
<dbReference type="InterPro" id="IPR038765">
    <property type="entry name" value="Papain-like_cys_pep_sf"/>
</dbReference>
<organism evidence="6 7">
    <name type="scientific">Linum tenue</name>
    <dbReference type="NCBI Taxonomy" id="586396"/>
    <lineage>
        <taxon>Eukaryota</taxon>
        <taxon>Viridiplantae</taxon>
        <taxon>Streptophyta</taxon>
        <taxon>Embryophyta</taxon>
        <taxon>Tracheophyta</taxon>
        <taxon>Spermatophyta</taxon>
        <taxon>Magnoliopsida</taxon>
        <taxon>eudicotyledons</taxon>
        <taxon>Gunneridae</taxon>
        <taxon>Pentapetalae</taxon>
        <taxon>rosids</taxon>
        <taxon>fabids</taxon>
        <taxon>Malpighiales</taxon>
        <taxon>Linaceae</taxon>
        <taxon>Linum</taxon>
    </lineage>
</organism>
<evidence type="ECO:0000256" key="2">
    <source>
        <dbReference type="ARBA" id="ARBA00022670"/>
    </source>
</evidence>
<dbReference type="Gene3D" id="3.40.395.10">
    <property type="entry name" value="Adenoviral Proteinase, Chain A"/>
    <property type="match status" value="1"/>
</dbReference>
<dbReference type="PANTHER" id="PTHR34835">
    <property type="entry name" value="OS07G0283600 PROTEIN-RELATED"/>
    <property type="match status" value="1"/>
</dbReference>
<evidence type="ECO:0000313" key="7">
    <source>
        <dbReference type="Proteomes" id="UP001154282"/>
    </source>
</evidence>
<evidence type="ECO:0000256" key="4">
    <source>
        <dbReference type="SAM" id="MobiDB-lite"/>
    </source>
</evidence>
<keyword evidence="3" id="KW-0378">Hydrolase</keyword>
<dbReference type="GO" id="GO:0008234">
    <property type="term" value="F:cysteine-type peptidase activity"/>
    <property type="evidence" value="ECO:0007669"/>
    <property type="project" value="InterPro"/>
</dbReference>
<evidence type="ECO:0000256" key="3">
    <source>
        <dbReference type="ARBA" id="ARBA00022801"/>
    </source>
</evidence>
<reference evidence="6" key="1">
    <citation type="submission" date="2022-08" db="EMBL/GenBank/DDBJ databases">
        <authorList>
            <person name="Gutierrez-Valencia J."/>
        </authorList>
    </citation>
    <scope>NUCLEOTIDE SEQUENCE</scope>
</reference>
<comment type="caution">
    <text evidence="6">The sequence shown here is derived from an EMBL/GenBank/DDBJ whole genome shotgun (WGS) entry which is preliminary data.</text>
</comment>
<dbReference type="Pfam" id="PF02902">
    <property type="entry name" value="Peptidase_C48"/>
    <property type="match status" value="1"/>
</dbReference>
<dbReference type="GO" id="GO:0006508">
    <property type="term" value="P:proteolysis"/>
    <property type="evidence" value="ECO:0007669"/>
    <property type="project" value="UniProtKB-KW"/>
</dbReference>
<feature type="region of interest" description="Disordered" evidence="4">
    <location>
        <begin position="473"/>
        <end position="492"/>
    </location>
</feature>
<feature type="region of interest" description="Disordered" evidence="4">
    <location>
        <begin position="422"/>
        <end position="460"/>
    </location>
</feature>
<dbReference type="EMBL" id="CAMGYJ010000009">
    <property type="protein sequence ID" value="CAI0539685.1"/>
    <property type="molecule type" value="Genomic_DNA"/>
</dbReference>
<proteinExistence type="inferred from homology"/>